<dbReference type="PRINTS" id="PR00412">
    <property type="entry name" value="EPOXHYDRLASE"/>
</dbReference>
<dbReference type="SUPFAM" id="SSF53474">
    <property type="entry name" value="alpha/beta-Hydrolases"/>
    <property type="match status" value="1"/>
</dbReference>
<dbReference type="Gene3D" id="3.40.50.1820">
    <property type="entry name" value="alpha/beta hydrolase"/>
    <property type="match status" value="1"/>
</dbReference>
<dbReference type="AlphaFoldDB" id="A0AAD9Q439"/>
<dbReference type="GO" id="GO:0016787">
    <property type="term" value="F:hydrolase activity"/>
    <property type="evidence" value="ECO:0007669"/>
    <property type="project" value="UniProtKB-KW"/>
</dbReference>
<dbReference type="Pfam" id="PF00561">
    <property type="entry name" value="Abhydrolase_1"/>
    <property type="match status" value="1"/>
</dbReference>
<evidence type="ECO:0000313" key="4">
    <source>
        <dbReference type="EMBL" id="KAK2554385.1"/>
    </source>
</evidence>
<reference evidence="4" key="1">
    <citation type="journal article" date="2023" name="G3 (Bethesda)">
        <title>Whole genome assembly and annotation of the endangered Caribbean coral Acropora cervicornis.</title>
        <authorList>
            <person name="Selwyn J.D."/>
            <person name="Vollmer S.V."/>
        </authorList>
    </citation>
    <scope>NUCLEOTIDE SEQUENCE</scope>
    <source>
        <strain evidence="4">K2</strain>
    </source>
</reference>
<proteinExistence type="inferred from homology"/>
<feature type="domain" description="AB hydrolase-1" evidence="3">
    <location>
        <begin position="37"/>
        <end position="165"/>
    </location>
</feature>
<sequence>MASHGFSSIDRCHKEMTFTVPWGIIAAKAWGRTDGIPVLGLHGFPDNANTFDRRVMKYPQIACLLPEDIYFIALDFPGHGKSSHRWPGMPYVHFEYIADVKKVVSHLQWKKFSIIGHSMGANVGAHYAGTFPSEVENLILLDFSVPLTRPVDKTATVLAHYATSMADMKARTPYVYPNLESAAERRQLGPSFGTTLNREDAILLVRRGTRSTKNGLIFSHDPAIKHVCVPFFVPHESFLSILSKIQCKVLALYGTDNKTELIESDKVRERINVINKTAKVILLKRIKGGHHFHLENPSEVVQAIKMFLANNYCQSKHVTLKNKL</sequence>
<reference evidence="4" key="2">
    <citation type="journal article" date="2023" name="Science">
        <title>Genomic signatures of disease resistance in endangered staghorn corals.</title>
        <authorList>
            <person name="Vollmer S.V."/>
            <person name="Selwyn J.D."/>
            <person name="Despard B.A."/>
            <person name="Roesel C.L."/>
        </authorList>
    </citation>
    <scope>NUCLEOTIDE SEQUENCE</scope>
    <source>
        <strain evidence="4">K2</strain>
    </source>
</reference>
<accession>A0AAD9Q439</accession>
<dbReference type="Proteomes" id="UP001249851">
    <property type="component" value="Unassembled WGS sequence"/>
</dbReference>
<dbReference type="InterPro" id="IPR000073">
    <property type="entry name" value="AB_hydrolase_1"/>
</dbReference>
<dbReference type="EMBL" id="JARQWQ010000070">
    <property type="protein sequence ID" value="KAK2554385.1"/>
    <property type="molecule type" value="Genomic_DNA"/>
</dbReference>
<evidence type="ECO:0000256" key="1">
    <source>
        <dbReference type="ARBA" id="ARBA00008645"/>
    </source>
</evidence>
<comment type="similarity">
    <text evidence="1">Belongs to the AB hydrolase superfamily.</text>
</comment>
<organism evidence="4 5">
    <name type="scientific">Acropora cervicornis</name>
    <name type="common">Staghorn coral</name>
    <dbReference type="NCBI Taxonomy" id="6130"/>
    <lineage>
        <taxon>Eukaryota</taxon>
        <taxon>Metazoa</taxon>
        <taxon>Cnidaria</taxon>
        <taxon>Anthozoa</taxon>
        <taxon>Hexacorallia</taxon>
        <taxon>Scleractinia</taxon>
        <taxon>Astrocoeniina</taxon>
        <taxon>Acroporidae</taxon>
        <taxon>Acropora</taxon>
    </lineage>
</organism>
<gene>
    <name evidence="4" type="ORF">P5673_024088</name>
</gene>
<keyword evidence="5" id="KW-1185">Reference proteome</keyword>
<dbReference type="PANTHER" id="PTHR43798">
    <property type="entry name" value="MONOACYLGLYCEROL LIPASE"/>
    <property type="match status" value="1"/>
</dbReference>
<dbReference type="GO" id="GO:0016020">
    <property type="term" value="C:membrane"/>
    <property type="evidence" value="ECO:0007669"/>
    <property type="project" value="TreeGrafter"/>
</dbReference>
<dbReference type="InterPro" id="IPR000639">
    <property type="entry name" value="Epox_hydrolase-like"/>
</dbReference>
<name>A0AAD9Q439_ACRCE</name>
<dbReference type="InterPro" id="IPR029058">
    <property type="entry name" value="AB_hydrolase_fold"/>
</dbReference>
<evidence type="ECO:0000313" key="5">
    <source>
        <dbReference type="Proteomes" id="UP001249851"/>
    </source>
</evidence>
<dbReference type="PRINTS" id="PR00111">
    <property type="entry name" value="ABHYDROLASE"/>
</dbReference>
<evidence type="ECO:0000259" key="3">
    <source>
        <dbReference type="Pfam" id="PF00561"/>
    </source>
</evidence>
<dbReference type="InterPro" id="IPR050266">
    <property type="entry name" value="AB_hydrolase_sf"/>
</dbReference>
<protein>
    <submittedName>
        <fullName evidence="4">Serine hydrolase-like protein</fullName>
    </submittedName>
</protein>
<dbReference type="PANTHER" id="PTHR43798:SF14">
    <property type="entry name" value="SERINE HYDROLASE-LIKE PROTEIN DDB_G0286239"/>
    <property type="match status" value="1"/>
</dbReference>
<evidence type="ECO:0000256" key="2">
    <source>
        <dbReference type="ARBA" id="ARBA00022801"/>
    </source>
</evidence>
<comment type="caution">
    <text evidence="4">The sequence shown here is derived from an EMBL/GenBank/DDBJ whole genome shotgun (WGS) entry which is preliminary data.</text>
</comment>
<keyword evidence="2 4" id="KW-0378">Hydrolase</keyword>